<organism evidence="2 3">
    <name type="scientific">Sinanodonta woodiana</name>
    <name type="common">Chinese pond mussel</name>
    <name type="synonym">Anodonta woodiana</name>
    <dbReference type="NCBI Taxonomy" id="1069815"/>
    <lineage>
        <taxon>Eukaryota</taxon>
        <taxon>Metazoa</taxon>
        <taxon>Spiralia</taxon>
        <taxon>Lophotrochozoa</taxon>
        <taxon>Mollusca</taxon>
        <taxon>Bivalvia</taxon>
        <taxon>Autobranchia</taxon>
        <taxon>Heteroconchia</taxon>
        <taxon>Palaeoheterodonta</taxon>
        <taxon>Unionida</taxon>
        <taxon>Unionoidea</taxon>
        <taxon>Unionidae</taxon>
        <taxon>Unioninae</taxon>
        <taxon>Sinanodonta</taxon>
    </lineage>
</organism>
<proteinExistence type="predicted"/>
<feature type="non-terminal residue" evidence="2">
    <location>
        <position position="73"/>
    </location>
</feature>
<evidence type="ECO:0008006" key="4">
    <source>
        <dbReference type="Google" id="ProtNLM"/>
    </source>
</evidence>
<accession>A0ABD3VZI3</accession>
<keyword evidence="3" id="KW-1185">Reference proteome</keyword>
<protein>
    <recommendedName>
        <fullName evidence="4">Secreted protein</fullName>
    </recommendedName>
</protein>
<evidence type="ECO:0000313" key="3">
    <source>
        <dbReference type="Proteomes" id="UP001634394"/>
    </source>
</evidence>
<feature type="signal peptide" evidence="1">
    <location>
        <begin position="1"/>
        <end position="18"/>
    </location>
</feature>
<dbReference type="AlphaFoldDB" id="A0ABD3VZI3"/>
<evidence type="ECO:0000313" key="2">
    <source>
        <dbReference type="EMBL" id="KAL3867049.1"/>
    </source>
</evidence>
<feature type="chain" id="PRO_5044784185" description="Secreted protein" evidence="1">
    <location>
        <begin position="19"/>
        <end position="73"/>
    </location>
</feature>
<name>A0ABD3VZI3_SINWO</name>
<dbReference type="EMBL" id="JBJQND010000009">
    <property type="protein sequence ID" value="KAL3867049.1"/>
    <property type="molecule type" value="Genomic_DNA"/>
</dbReference>
<reference evidence="2 3" key="1">
    <citation type="submission" date="2024-11" db="EMBL/GenBank/DDBJ databases">
        <title>Chromosome-level genome assembly of the freshwater bivalve Anodonta woodiana.</title>
        <authorList>
            <person name="Chen X."/>
        </authorList>
    </citation>
    <scope>NUCLEOTIDE SEQUENCE [LARGE SCALE GENOMIC DNA]</scope>
    <source>
        <strain evidence="2">MN2024</strain>
        <tissue evidence="2">Gills</tissue>
    </source>
</reference>
<comment type="caution">
    <text evidence="2">The sequence shown here is derived from an EMBL/GenBank/DDBJ whole genome shotgun (WGS) entry which is preliminary data.</text>
</comment>
<sequence>MWLGLKIFAFVIGHRATARLRQCRLILSLCRVPPELNLRFHGISRAWARSFLPWQVPNPFPDLLFLQVGENEI</sequence>
<gene>
    <name evidence="2" type="ORF">ACJMK2_044286</name>
</gene>
<dbReference type="Proteomes" id="UP001634394">
    <property type="component" value="Unassembled WGS sequence"/>
</dbReference>
<keyword evidence="1" id="KW-0732">Signal</keyword>
<evidence type="ECO:0000256" key="1">
    <source>
        <dbReference type="SAM" id="SignalP"/>
    </source>
</evidence>